<keyword evidence="8" id="KW-1185">Reference proteome</keyword>
<reference evidence="7" key="1">
    <citation type="submission" date="2021-09" db="EMBL/GenBank/DDBJ databases">
        <authorList>
            <consortium name="AG Swart"/>
            <person name="Singh M."/>
            <person name="Singh A."/>
            <person name="Seah K."/>
            <person name="Emmerich C."/>
        </authorList>
    </citation>
    <scope>NUCLEOTIDE SEQUENCE</scope>
    <source>
        <strain evidence="7">ATCC30299</strain>
    </source>
</reference>
<comment type="caution">
    <text evidence="7">The sequence shown here is derived from an EMBL/GenBank/DDBJ whole genome shotgun (WGS) entry which is preliminary data.</text>
</comment>
<accession>A0AAU9IXL7</accession>
<evidence type="ECO:0000313" key="7">
    <source>
        <dbReference type="EMBL" id="CAG9314231.1"/>
    </source>
</evidence>
<comment type="pathway">
    <text evidence="2">Purine metabolism; purine nucleoside salvage.</text>
</comment>
<dbReference type="GO" id="GO:0004000">
    <property type="term" value="F:adenosine deaminase activity"/>
    <property type="evidence" value="ECO:0007669"/>
    <property type="project" value="TreeGrafter"/>
</dbReference>
<evidence type="ECO:0000313" key="8">
    <source>
        <dbReference type="Proteomes" id="UP001162131"/>
    </source>
</evidence>
<sequence>MEEFFQHKQILLENDQKDFNFLSPTDIELQASQKFNWLKNDFLANFTIEEMLDYWDVKDSVIHTKLFEVLKKMPKGALLHIHSSTMMHSQEFIDFLKSDSQIYVQLIDEKIILLPNFIENSVPLSEFLKIDGNEKALLDSLEMTRGTSMGLPSERWIKFGQLFSTSAKLFSEKRFRENYFNLAYSQLYEDNIQRVEIRTNFGRTGYIDNGRILTIDEAAESFKTATDRFRSIHNDFSSGFIIACHKLLSRQKVIEAAEDALRLHLLYPDFILGFDIVGEEEQYNETEEIYECVYQVKSKAKENGQDFPMFFHAGEVVSKHAPTIYDAFVLESKRIGHGISLIKHPVLMQIAKTKKITIECCPISNMLLGYVRDLRVHAGLAYLNQGLSVAIGSDAPGLFGYRGVTHDWLWICILWGIDLMQVKRLVKNSIDGCTEPDETRRIWEPKWAEFVNYLANLEI</sequence>
<dbReference type="Pfam" id="PF00962">
    <property type="entry name" value="A_deaminase"/>
    <property type="match status" value="1"/>
</dbReference>
<evidence type="ECO:0000256" key="1">
    <source>
        <dbReference type="ARBA" id="ARBA00001947"/>
    </source>
</evidence>
<evidence type="ECO:0000259" key="6">
    <source>
        <dbReference type="Pfam" id="PF00962"/>
    </source>
</evidence>
<dbReference type="PANTHER" id="PTHR11409:SF39">
    <property type="entry name" value="ADENOSINE DEAMINASE 2"/>
    <property type="match status" value="1"/>
</dbReference>
<dbReference type="GO" id="GO:0046872">
    <property type="term" value="F:metal ion binding"/>
    <property type="evidence" value="ECO:0007669"/>
    <property type="project" value="UniProtKB-KW"/>
</dbReference>
<protein>
    <recommendedName>
        <fullName evidence="6">Adenosine deaminase domain-containing protein</fullName>
    </recommendedName>
</protein>
<dbReference type="InterPro" id="IPR001365">
    <property type="entry name" value="A_deaminase_dom"/>
</dbReference>
<dbReference type="InterPro" id="IPR006330">
    <property type="entry name" value="Ado/ade_deaminase"/>
</dbReference>
<dbReference type="Proteomes" id="UP001162131">
    <property type="component" value="Unassembled WGS sequence"/>
</dbReference>
<keyword evidence="3" id="KW-0479">Metal-binding</keyword>
<keyword evidence="4" id="KW-0660">Purine salvage</keyword>
<dbReference type="InterPro" id="IPR032466">
    <property type="entry name" value="Metal_Hydrolase"/>
</dbReference>
<organism evidence="7 8">
    <name type="scientific">Blepharisma stoltei</name>
    <dbReference type="NCBI Taxonomy" id="1481888"/>
    <lineage>
        <taxon>Eukaryota</taxon>
        <taxon>Sar</taxon>
        <taxon>Alveolata</taxon>
        <taxon>Ciliophora</taxon>
        <taxon>Postciliodesmatophora</taxon>
        <taxon>Heterotrichea</taxon>
        <taxon>Heterotrichida</taxon>
        <taxon>Blepharismidae</taxon>
        <taxon>Blepharisma</taxon>
    </lineage>
</organism>
<dbReference type="EMBL" id="CAJZBQ010000011">
    <property type="protein sequence ID" value="CAG9314231.1"/>
    <property type="molecule type" value="Genomic_DNA"/>
</dbReference>
<evidence type="ECO:0000256" key="5">
    <source>
        <dbReference type="ARBA" id="ARBA00022801"/>
    </source>
</evidence>
<evidence type="ECO:0000256" key="4">
    <source>
        <dbReference type="ARBA" id="ARBA00022726"/>
    </source>
</evidence>
<comment type="cofactor">
    <cofactor evidence="1">
        <name>Zn(2+)</name>
        <dbReference type="ChEBI" id="CHEBI:29105"/>
    </cofactor>
</comment>
<dbReference type="AlphaFoldDB" id="A0AAU9IXL7"/>
<dbReference type="GO" id="GO:0046103">
    <property type="term" value="P:inosine biosynthetic process"/>
    <property type="evidence" value="ECO:0007669"/>
    <property type="project" value="TreeGrafter"/>
</dbReference>
<name>A0AAU9IXL7_9CILI</name>
<dbReference type="Gene3D" id="3.20.20.140">
    <property type="entry name" value="Metal-dependent hydrolases"/>
    <property type="match status" value="1"/>
</dbReference>
<dbReference type="SUPFAM" id="SSF51556">
    <property type="entry name" value="Metallo-dependent hydrolases"/>
    <property type="match status" value="1"/>
</dbReference>
<gene>
    <name evidence="7" type="ORF">BSTOLATCC_MIC10027</name>
</gene>
<dbReference type="PANTHER" id="PTHR11409">
    <property type="entry name" value="ADENOSINE DEAMINASE"/>
    <property type="match status" value="1"/>
</dbReference>
<proteinExistence type="predicted"/>
<feature type="domain" description="Adenosine deaminase" evidence="6">
    <location>
        <begin position="178"/>
        <end position="441"/>
    </location>
</feature>
<dbReference type="GO" id="GO:0006166">
    <property type="term" value="P:purine ribonucleoside salvage"/>
    <property type="evidence" value="ECO:0007669"/>
    <property type="project" value="UniProtKB-KW"/>
</dbReference>
<keyword evidence="5" id="KW-0378">Hydrolase</keyword>
<dbReference type="GO" id="GO:0006154">
    <property type="term" value="P:adenosine catabolic process"/>
    <property type="evidence" value="ECO:0007669"/>
    <property type="project" value="TreeGrafter"/>
</dbReference>
<evidence type="ECO:0000256" key="3">
    <source>
        <dbReference type="ARBA" id="ARBA00022723"/>
    </source>
</evidence>
<evidence type="ECO:0000256" key="2">
    <source>
        <dbReference type="ARBA" id="ARBA00005058"/>
    </source>
</evidence>